<dbReference type="Proteomes" id="UP000807306">
    <property type="component" value="Unassembled WGS sequence"/>
</dbReference>
<feature type="compositionally biased region" description="Acidic residues" evidence="1">
    <location>
        <begin position="487"/>
        <end position="514"/>
    </location>
</feature>
<reference evidence="2" key="1">
    <citation type="submission" date="2020-11" db="EMBL/GenBank/DDBJ databases">
        <authorList>
            <consortium name="DOE Joint Genome Institute"/>
            <person name="Ahrendt S."/>
            <person name="Riley R."/>
            <person name="Andreopoulos W."/>
            <person name="Labutti K."/>
            <person name="Pangilinan J."/>
            <person name="Ruiz-Duenas F.J."/>
            <person name="Barrasa J.M."/>
            <person name="Sanchez-Garcia M."/>
            <person name="Camarero S."/>
            <person name="Miyauchi S."/>
            <person name="Serrano A."/>
            <person name="Linde D."/>
            <person name="Babiker R."/>
            <person name="Drula E."/>
            <person name="Ayuso-Fernandez I."/>
            <person name="Pacheco R."/>
            <person name="Padilla G."/>
            <person name="Ferreira P."/>
            <person name="Barriuso J."/>
            <person name="Kellner H."/>
            <person name="Castanera R."/>
            <person name="Alfaro M."/>
            <person name="Ramirez L."/>
            <person name="Pisabarro A.G."/>
            <person name="Kuo A."/>
            <person name="Tritt A."/>
            <person name="Lipzen A."/>
            <person name="He G."/>
            <person name="Yan M."/>
            <person name="Ng V."/>
            <person name="Cullen D."/>
            <person name="Martin F."/>
            <person name="Rosso M.-N."/>
            <person name="Henrissat B."/>
            <person name="Hibbett D."/>
            <person name="Martinez A.T."/>
            <person name="Grigoriev I.V."/>
        </authorList>
    </citation>
    <scope>NUCLEOTIDE SEQUENCE</scope>
    <source>
        <strain evidence="2">CBS 506.95</strain>
    </source>
</reference>
<comment type="caution">
    <text evidence="2">The sequence shown here is derived from an EMBL/GenBank/DDBJ whole genome shotgun (WGS) entry which is preliminary data.</text>
</comment>
<proteinExistence type="predicted"/>
<accession>A0A9P6E8H8</accession>
<dbReference type="AlphaFoldDB" id="A0A9P6E8H8"/>
<dbReference type="OrthoDB" id="5345779at2759"/>
<organism evidence="2 3">
    <name type="scientific">Crepidotus variabilis</name>
    <dbReference type="NCBI Taxonomy" id="179855"/>
    <lineage>
        <taxon>Eukaryota</taxon>
        <taxon>Fungi</taxon>
        <taxon>Dikarya</taxon>
        <taxon>Basidiomycota</taxon>
        <taxon>Agaricomycotina</taxon>
        <taxon>Agaricomycetes</taxon>
        <taxon>Agaricomycetidae</taxon>
        <taxon>Agaricales</taxon>
        <taxon>Agaricineae</taxon>
        <taxon>Crepidotaceae</taxon>
        <taxon>Crepidotus</taxon>
    </lineage>
</organism>
<feature type="region of interest" description="Disordered" evidence="1">
    <location>
        <begin position="487"/>
        <end position="539"/>
    </location>
</feature>
<name>A0A9P6E8H8_9AGAR</name>
<evidence type="ECO:0000313" key="2">
    <source>
        <dbReference type="EMBL" id="KAF9524338.1"/>
    </source>
</evidence>
<dbReference type="EMBL" id="MU157900">
    <property type="protein sequence ID" value="KAF9524338.1"/>
    <property type="molecule type" value="Genomic_DNA"/>
</dbReference>
<feature type="region of interest" description="Disordered" evidence="1">
    <location>
        <begin position="462"/>
        <end position="481"/>
    </location>
</feature>
<evidence type="ECO:0000256" key="1">
    <source>
        <dbReference type="SAM" id="MobiDB-lite"/>
    </source>
</evidence>
<protein>
    <submittedName>
        <fullName evidence="2">Uncharacterized protein</fullName>
    </submittedName>
</protein>
<gene>
    <name evidence="2" type="ORF">CPB83DRAFT_820210</name>
</gene>
<keyword evidence="3" id="KW-1185">Reference proteome</keyword>
<sequence>MAGLPAEIWTQIFDLAADEDLLFQPGIPTALAESAWFREYWRSQLLVKDSSSDWSLRSPEQAMDILQRRSYATKKSIVATCSQWRELGSESLFRCLYFSHAKRLLSLCSMLDASSKLSTTATQSHGWWTRRIHIGPDIHPISDVSSIETLVNALVTMIRHCPNIEIFMIRRPLGAAFGPVVDALASFASQKLHTIYLNIPGESAAKVIWAFSVLPNIVAAHVAVDTDVPPIQEIPYLGSAGDLQLNLPHLQQVSLRGYIGALLEQFVGWDLPSLRSFTIDSGTSSSDPEDITEFLKEHGLKLMLLDLNLKLFVDVTLVLELCPNLTTFAFNADWRITPHNEHASDLVKRPHEHIATIGLHGLLYAFGVGTRYQMATSSNSFEAQYAAKSNDLNMAALNRRNFPKLQRIRTLSSRMLEDLNNADGPSVANGGYHRWNRWWQASTDAGIRLEDCTGALLGTLPCEEEEESDEESDEEEEEDEVTDLLVANEEDLGNESEGNSAEEDDDNDQGDDSDSWGTESVSDRKSWHSENPPQAPGVLSQLIQEVRAMNETRDEALIARIRIPRPTSPWGS</sequence>
<evidence type="ECO:0000313" key="3">
    <source>
        <dbReference type="Proteomes" id="UP000807306"/>
    </source>
</evidence>